<dbReference type="PANTHER" id="PTHR43861">
    <property type="entry name" value="TRANS-ACONITATE 2-METHYLTRANSFERASE-RELATED"/>
    <property type="match status" value="1"/>
</dbReference>
<dbReference type="SUPFAM" id="SSF53335">
    <property type="entry name" value="S-adenosyl-L-methionine-dependent methyltransferases"/>
    <property type="match status" value="1"/>
</dbReference>
<dbReference type="InterPro" id="IPR029063">
    <property type="entry name" value="SAM-dependent_MTases_sf"/>
</dbReference>
<dbReference type="Gene3D" id="3.40.50.150">
    <property type="entry name" value="Vaccinia Virus protein VP39"/>
    <property type="match status" value="1"/>
</dbReference>
<protein>
    <submittedName>
        <fullName evidence="1">SAM-dependent methyltransferase</fullName>
    </submittedName>
</protein>
<gene>
    <name evidence="1" type="ORF">KSB_87570</name>
</gene>
<dbReference type="Proteomes" id="UP000654345">
    <property type="component" value="Unassembled WGS sequence"/>
</dbReference>
<sequence>MQMALARWQEILTARARQMDEAYARLGRSSADFWDRRARNYHRSSQRVQSDNSLLLRMGEVLTPESEVLDVGAGTGRYALALAPLVKHVYAVEPNASMLRYLQADAQASGITNISSIASTWQEADPALRADVSLCSHVLYPILDLDRFLARLHAATRHTCFLFMRATSFDEISDPLWRHFHGEPRCLPPGYIHALDVLYEMGIYANVEVVSTTQSMSFASLEEAVAEMREQLILPEDPEITEELRGMLASWLVEQEAMLTFPLPQMPNAIISWRANG</sequence>
<reference evidence="1 2" key="1">
    <citation type="journal article" date="2021" name="Int. J. Syst. Evol. Microbiol.">
        <title>Reticulibacter mediterranei gen. nov., sp. nov., within the new family Reticulibacteraceae fam. nov., and Ktedonospora formicarum gen. nov., sp. nov., Ktedonobacter robiniae sp. nov., Dictyobacter formicarum sp. nov. and Dictyobacter arantiisoli sp. nov., belonging to the class Ktedonobacteria.</title>
        <authorList>
            <person name="Yabe S."/>
            <person name="Zheng Y."/>
            <person name="Wang C.M."/>
            <person name="Sakai Y."/>
            <person name="Abe K."/>
            <person name="Yokota A."/>
            <person name="Donadio S."/>
            <person name="Cavaletti L."/>
            <person name="Monciardini P."/>
        </authorList>
    </citation>
    <scope>NUCLEOTIDE SEQUENCE [LARGE SCALE GENOMIC DNA]</scope>
    <source>
        <strain evidence="1 2">SOSP1-30</strain>
    </source>
</reference>
<dbReference type="RefSeq" id="WP_201376436.1">
    <property type="nucleotide sequence ID" value="NZ_BNJG01000004.1"/>
</dbReference>
<accession>A0ABQ3V6S4</accession>
<evidence type="ECO:0000313" key="1">
    <source>
        <dbReference type="EMBL" id="GHO60282.1"/>
    </source>
</evidence>
<comment type="caution">
    <text evidence="1">The sequence shown here is derived from an EMBL/GenBank/DDBJ whole genome shotgun (WGS) entry which is preliminary data.</text>
</comment>
<dbReference type="GO" id="GO:0008168">
    <property type="term" value="F:methyltransferase activity"/>
    <property type="evidence" value="ECO:0007669"/>
    <property type="project" value="UniProtKB-KW"/>
</dbReference>
<organism evidence="1 2">
    <name type="scientific">Ktedonobacter robiniae</name>
    <dbReference type="NCBI Taxonomy" id="2778365"/>
    <lineage>
        <taxon>Bacteria</taxon>
        <taxon>Bacillati</taxon>
        <taxon>Chloroflexota</taxon>
        <taxon>Ktedonobacteria</taxon>
        <taxon>Ktedonobacterales</taxon>
        <taxon>Ktedonobacteraceae</taxon>
        <taxon>Ktedonobacter</taxon>
    </lineage>
</organism>
<keyword evidence="1" id="KW-0808">Transferase</keyword>
<name>A0ABQ3V6S4_9CHLR</name>
<dbReference type="Pfam" id="PF13489">
    <property type="entry name" value="Methyltransf_23"/>
    <property type="match status" value="1"/>
</dbReference>
<keyword evidence="1" id="KW-0489">Methyltransferase</keyword>
<dbReference type="GO" id="GO:0032259">
    <property type="term" value="P:methylation"/>
    <property type="evidence" value="ECO:0007669"/>
    <property type="project" value="UniProtKB-KW"/>
</dbReference>
<proteinExistence type="predicted"/>
<dbReference type="EMBL" id="BNJG01000004">
    <property type="protein sequence ID" value="GHO60282.1"/>
    <property type="molecule type" value="Genomic_DNA"/>
</dbReference>
<dbReference type="CDD" id="cd02440">
    <property type="entry name" value="AdoMet_MTases"/>
    <property type="match status" value="1"/>
</dbReference>
<evidence type="ECO:0000313" key="2">
    <source>
        <dbReference type="Proteomes" id="UP000654345"/>
    </source>
</evidence>
<dbReference type="PANTHER" id="PTHR43861:SF1">
    <property type="entry name" value="TRANS-ACONITATE 2-METHYLTRANSFERASE"/>
    <property type="match status" value="1"/>
</dbReference>
<keyword evidence="2" id="KW-1185">Reference proteome</keyword>